<dbReference type="AlphaFoldDB" id="A0AA37PFF7"/>
<evidence type="ECO:0008006" key="4">
    <source>
        <dbReference type="Google" id="ProtNLM"/>
    </source>
</evidence>
<evidence type="ECO:0000256" key="1">
    <source>
        <dbReference type="SAM" id="Coils"/>
    </source>
</evidence>
<name>A0AA37PFF7_9PEZI</name>
<accession>A0AA37PFF7</accession>
<evidence type="ECO:0000313" key="3">
    <source>
        <dbReference type="Proteomes" id="UP001055115"/>
    </source>
</evidence>
<reference evidence="2 3" key="1">
    <citation type="submission" date="2022-03" db="EMBL/GenBank/DDBJ databases">
        <title>Genome data of Colletotrichum spp.</title>
        <authorList>
            <person name="Utami Y.D."/>
            <person name="Hiruma K."/>
        </authorList>
    </citation>
    <scope>NUCLEOTIDE SEQUENCE [LARGE SCALE GENOMIC DNA]</scope>
    <source>
        <strain evidence="2 3">MAFF 239500</strain>
    </source>
</reference>
<evidence type="ECO:0000313" key="2">
    <source>
        <dbReference type="EMBL" id="GKT51229.1"/>
    </source>
</evidence>
<dbReference type="EMBL" id="BQXU01000046">
    <property type="protein sequence ID" value="GKT51229.1"/>
    <property type="molecule type" value="Genomic_DNA"/>
</dbReference>
<feature type="coiled-coil region" evidence="1">
    <location>
        <begin position="42"/>
        <end position="77"/>
    </location>
</feature>
<dbReference type="RefSeq" id="XP_049133579.1">
    <property type="nucleotide sequence ID" value="XM_049277622.1"/>
</dbReference>
<keyword evidence="1" id="KW-0175">Coiled coil</keyword>
<proteinExistence type="predicted"/>
<comment type="caution">
    <text evidence="2">The sequence shown here is derived from an EMBL/GenBank/DDBJ whole genome shotgun (WGS) entry which is preliminary data.</text>
</comment>
<dbReference type="GeneID" id="73332212"/>
<protein>
    <recommendedName>
        <fullName evidence="4">BTB domain-containing protein</fullName>
    </recommendedName>
</protein>
<dbReference type="Proteomes" id="UP001055115">
    <property type="component" value="Unassembled WGS sequence"/>
</dbReference>
<sequence length="428" mass="47833">MIDEILHTVDPGGDVVLVLRNPNAPFAVWKGYDWELKGTNNKESEEESREEIKEEIKEEIEEEIKKGIKESKKAKKKGKKKANGISLLFSGSEPIPGPIEDIPDPYIPAPECPSTEPGSGEGVRTAHDAAIPDEETGIKFLLSSRHLILASRYFNAKLNGTWKEATPHPIDKRYHLEASDWDPDALLIMMQVIHGRMRSVPRRVDCEMLAKIAVLVDYYDCHEAMEVICSIWIDALKDQLPSECSRELVLWILITHIFQRDDIFPQVTKTAVLESQGPIPTMDLPIPPILINLIDWRRQDAVGFITNALDDMRASLRKSLAGCGPACSCMLLGALDKTMYEQNLLGLSEPYMGHRVSAVEATVRGFSSPDWAIPYSHYPHVCTLVQLVESRLDSEFAKNKEGFSLAEAAMSDVSRHKDKDKDTNGTSG</sequence>
<dbReference type="InterPro" id="IPR011333">
    <property type="entry name" value="SKP1/BTB/POZ_sf"/>
</dbReference>
<organism evidence="2 3">
    <name type="scientific">Colletotrichum spaethianum</name>
    <dbReference type="NCBI Taxonomy" id="700344"/>
    <lineage>
        <taxon>Eukaryota</taxon>
        <taxon>Fungi</taxon>
        <taxon>Dikarya</taxon>
        <taxon>Ascomycota</taxon>
        <taxon>Pezizomycotina</taxon>
        <taxon>Sordariomycetes</taxon>
        <taxon>Hypocreomycetidae</taxon>
        <taxon>Glomerellales</taxon>
        <taxon>Glomerellaceae</taxon>
        <taxon>Colletotrichum</taxon>
        <taxon>Colletotrichum spaethianum species complex</taxon>
    </lineage>
</organism>
<dbReference type="Gene3D" id="3.30.710.10">
    <property type="entry name" value="Potassium Channel Kv1.1, Chain A"/>
    <property type="match status" value="1"/>
</dbReference>
<gene>
    <name evidence="2" type="ORF">ColSpa_11410</name>
</gene>
<keyword evidence="3" id="KW-1185">Reference proteome</keyword>